<dbReference type="VEuPathDB" id="PlasmoDB:PVX_094820"/>
<evidence type="ECO:0000256" key="4">
    <source>
        <dbReference type="ARBA" id="ARBA00022771"/>
    </source>
</evidence>
<evidence type="ECO:0000259" key="8">
    <source>
        <dbReference type="PROSITE" id="PS50089"/>
    </source>
</evidence>
<dbReference type="AlphaFoldDB" id="A0A564ZVB4"/>
<dbReference type="Proteomes" id="UP000220605">
    <property type="component" value="Chromosome 8"/>
</dbReference>
<keyword evidence="2" id="KW-0963">Cytoplasm</keyword>
<feature type="region of interest" description="Disordered" evidence="7">
    <location>
        <begin position="765"/>
        <end position="820"/>
    </location>
</feature>
<evidence type="ECO:0000256" key="1">
    <source>
        <dbReference type="ARBA" id="ARBA00004496"/>
    </source>
</evidence>
<organism evidence="9 10">
    <name type="scientific">Plasmodium vivax</name>
    <name type="common">malaria parasite P. vivax</name>
    <dbReference type="NCBI Taxonomy" id="5855"/>
    <lineage>
        <taxon>Eukaryota</taxon>
        <taxon>Sar</taxon>
        <taxon>Alveolata</taxon>
        <taxon>Apicomplexa</taxon>
        <taxon>Aconoidasida</taxon>
        <taxon>Haemosporida</taxon>
        <taxon>Plasmodiidae</taxon>
        <taxon>Plasmodium</taxon>
        <taxon>Plasmodium (Plasmodium)</taxon>
    </lineage>
</organism>
<evidence type="ECO:0000313" key="9">
    <source>
        <dbReference type="EMBL" id="VUZ95253.1"/>
    </source>
</evidence>
<dbReference type="OrthoDB" id="302966at2759"/>
<dbReference type="Gene3D" id="3.30.40.10">
    <property type="entry name" value="Zinc/RING finger domain, C3HC4 (zinc finger)"/>
    <property type="match status" value="1"/>
</dbReference>
<dbReference type="VEuPathDB" id="PlasmoDB:PVW1_080017400"/>
<dbReference type="PANTHER" id="PTHR12983:SF9">
    <property type="entry name" value="E3 UBIQUITIN-PROTEIN LIGASE RNF10"/>
    <property type="match status" value="1"/>
</dbReference>
<name>A0A564ZVB4_PLAVI</name>
<feature type="compositionally biased region" description="Gly residues" evidence="7">
    <location>
        <begin position="152"/>
        <end position="164"/>
    </location>
</feature>
<evidence type="ECO:0000256" key="6">
    <source>
        <dbReference type="PROSITE-ProRule" id="PRU00175"/>
    </source>
</evidence>
<dbReference type="PROSITE" id="PS00518">
    <property type="entry name" value="ZF_RING_1"/>
    <property type="match status" value="1"/>
</dbReference>
<feature type="region of interest" description="Disordered" evidence="7">
    <location>
        <begin position="183"/>
        <end position="211"/>
    </location>
</feature>
<feature type="region of interest" description="Disordered" evidence="7">
    <location>
        <begin position="543"/>
        <end position="567"/>
    </location>
</feature>
<dbReference type="InterPro" id="IPR018957">
    <property type="entry name" value="Znf_C3HC4_RING-type"/>
</dbReference>
<feature type="region of interest" description="Disordered" evidence="7">
    <location>
        <begin position="835"/>
        <end position="855"/>
    </location>
</feature>
<dbReference type="Pfam" id="PF00097">
    <property type="entry name" value="zf-C3HC4"/>
    <property type="match status" value="1"/>
</dbReference>
<proteinExistence type="predicted"/>
<dbReference type="VEuPathDB" id="PlasmoDB:PVPAM_080024200"/>
<evidence type="ECO:0000313" key="10">
    <source>
        <dbReference type="Proteomes" id="UP000220605"/>
    </source>
</evidence>
<dbReference type="InterPro" id="IPR013083">
    <property type="entry name" value="Znf_RING/FYVE/PHD"/>
</dbReference>
<evidence type="ECO:0000256" key="7">
    <source>
        <dbReference type="SAM" id="MobiDB-lite"/>
    </source>
</evidence>
<reference evidence="10" key="1">
    <citation type="submission" date="2016-07" db="EMBL/GenBank/DDBJ databases">
        <authorList>
            <consortium name="Pathogen Informatics"/>
        </authorList>
    </citation>
    <scope>NUCLEOTIDE SEQUENCE [LARGE SCALE GENOMIC DNA]</scope>
</reference>
<feature type="region of interest" description="Disordered" evidence="7">
    <location>
        <begin position="71"/>
        <end position="168"/>
    </location>
</feature>
<dbReference type="GO" id="GO:0008270">
    <property type="term" value="F:zinc ion binding"/>
    <property type="evidence" value="ECO:0007669"/>
    <property type="project" value="UniProtKB-KW"/>
</dbReference>
<keyword evidence="5" id="KW-0862">Zinc</keyword>
<dbReference type="SUPFAM" id="SSF57850">
    <property type="entry name" value="RING/U-box"/>
    <property type="match status" value="1"/>
</dbReference>
<sequence>MDDEAINFKICNLVNQKRKEAKDTRLHFFGQNQTHKEKAHAKVLQAQQPVHHQEEHFLAKEKKSDVHFAMLKPNDKGGKKPVAKKDAAAAAGRGGGAPQAKEAPFEEEPPGEADSARREGTVEESRAQEKDSQREGLQNGGPQKGEPQNGGSQNGGPQNGGPQNGGPQNCDFQRCSSANCPPHSSNEPCRCAQSHSTEKQPFGEKGKKNKKGTNVNYIVHYNRYKPTRVPPTFSKSKGNPPVVKKNKNQYINCNFRYYVKEKNYLTQSVDEHIKWEQIEKVDYIVFDNTKLACPICLEDKIISPRITKCRHIFCFFCILKYFIDENDENKKMWKKCPICFEIINENDLRAVKFHYVKNYSINDSISMCLLYTEDKKIHLKSDRLYFNNSFKVTNKNFVKHTKTGDYKYFVHIDYMNKNLTTFSRNHTNKISKLNLNLGIQFSKLFYLYNPLSIWIKDLHIFNFILKNKQMHLVALDTNVIQKAIENIKLKISEYLNIPIERMNPELNLDERSFDSFYLYDNLAHDVYDSIEQIKQEMDIETELAKNQKSPVEEKCPLDGKKPADEGSPDLKHLNQTYFYQCIDGQCIFLDPFILNLLFFECDNYMNRMPKFLCNRQITYIETFELDEKIRKRHAILSHLPLGVNVLFVSFNIDDLLSERTKTHFSKEISERKKKHHSILRKKMKEEKYFKLLADEEIDRKEKRYWNLPNNTINIQSDTISISSGMLRHPNLLDEEKYLHGELDGDWVVKQNECAFVEHLFANVNWDNQPGGTSTGGRQKSGLKRGPKNGLTGAAGSNGPSGPTWPKKDPPVNRDNAADPNVCHIPKRSFLEIAKQKSDAGDVKSEMGKKKEEQLSIGSGSVHVNLIDLINTKTAKKKKRK</sequence>
<dbReference type="InterPro" id="IPR039739">
    <property type="entry name" value="MAG2/RNF10"/>
</dbReference>
<dbReference type="GO" id="GO:0045944">
    <property type="term" value="P:positive regulation of transcription by RNA polymerase II"/>
    <property type="evidence" value="ECO:0007669"/>
    <property type="project" value="TreeGrafter"/>
</dbReference>
<dbReference type="EMBL" id="LT635619">
    <property type="protein sequence ID" value="VUZ95253.1"/>
    <property type="molecule type" value="Genomic_DNA"/>
</dbReference>
<dbReference type="PROSITE" id="PS50089">
    <property type="entry name" value="ZF_RING_2"/>
    <property type="match status" value="1"/>
</dbReference>
<feature type="compositionally biased region" description="Basic and acidic residues" evidence="7">
    <location>
        <begin position="73"/>
        <end position="87"/>
    </location>
</feature>
<evidence type="ECO:0000256" key="5">
    <source>
        <dbReference type="ARBA" id="ARBA00022833"/>
    </source>
</evidence>
<dbReference type="VEuPathDB" id="PlasmoDB:PVP01_0812100"/>
<dbReference type="InterPro" id="IPR017907">
    <property type="entry name" value="Znf_RING_CS"/>
</dbReference>
<feature type="compositionally biased region" description="Basic and acidic residues" evidence="7">
    <location>
        <begin position="114"/>
        <end position="134"/>
    </location>
</feature>
<accession>A0A564ZVB4</accession>
<feature type="compositionally biased region" description="Basic and acidic residues" evidence="7">
    <location>
        <begin position="835"/>
        <end position="853"/>
    </location>
</feature>
<gene>
    <name evidence="9" type="ORF">PVP01_0812100</name>
</gene>
<feature type="compositionally biased region" description="Polar residues" evidence="7">
    <location>
        <begin position="765"/>
        <end position="777"/>
    </location>
</feature>
<evidence type="ECO:0000256" key="2">
    <source>
        <dbReference type="ARBA" id="ARBA00022490"/>
    </source>
</evidence>
<dbReference type="PANTHER" id="PTHR12983">
    <property type="entry name" value="RING FINGER 10 FAMILY MEMBER"/>
    <property type="match status" value="1"/>
</dbReference>
<dbReference type="GO" id="GO:0000976">
    <property type="term" value="F:transcription cis-regulatory region binding"/>
    <property type="evidence" value="ECO:0007669"/>
    <property type="project" value="TreeGrafter"/>
</dbReference>
<evidence type="ECO:0000256" key="3">
    <source>
        <dbReference type="ARBA" id="ARBA00022723"/>
    </source>
</evidence>
<protein>
    <submittedName>
        <fullName evidence="9">RING zinc finger protein, putative</fullName>
    </submittedName>
</protein>
<dbReference type="GO" id="GO:0005737">
    <property type="term" value="C:cytoplasm"/>
    <property type="evidence" value="ECO:0007669"/>
    <property type="project" value="UniProtKB-SubCell"/>
</dbReference>
<keyword evidence="4 6" id="KW-0863">Zinc-finger</keyword>
<feature type="domain" description="RING-type" evidence="8">
    <location>
        <begin position="293"/>
        <end position="339"/>
    </location>
</feature>
<dbReference type="InterPro" id="IPR001841">
    <property type="entry name" value="Znf_RING"/>
</dbReference>
<comment type="subcellular location">
    <subcellularLocation>
        <location evidence="1">Cytoplasm</location>
    </subcellularLocation>
</comment>
<keyword evidence="3" id="KW-0479">Metal-binding</keyword>
<dbReference type="SMART" id="SM00184">
    <property type="entry name" value="RING"/>
    <property type="match status" value="1"/>
</dbReference>
<feature type="compositionally biased region" description="Basic and acidic residues" evidence="7">
    <location>
        <begin position="196"/>
        <end position="206"/>
    </location>
</feature>
<dbReference type="CDD" id="cd16536">
    <property type="entry name" value="RING-HC_RNF10"/>
    <property type="match status" value="1"/>
</dbReference>